<evidence type="ECO:0000256" key="1">
    <source>
        <dbReference type="SAM" id="Phobius"/>
    </source>
</evidence>
<dbReference type="EMBL" id="PKIZ01000004">
    <property type="protein sequence ID" value="PKZ42303.1"/>
    <property type="molecule type" value="Genomic_DNA"/>
</dbReference>
<keyword evidence="1" id="KW-0472">Membrane</keyword>
<reference evidence="2 3" key="1">
    <citation type="submission" date="2017-12" db="EMBL/GenBank/DDBJ databases">
        <title>Phylogenetic diversity of female urinary microbiome.</title>
        <authorList>
            <person name="Thomas-White K."/>
            <person name="Wolfe A.J."/>
        </authorList>
    </citation>
    <scope>NUCLEOTIDE SEQUENCE [LARGE SCALE GENOMIC DNA]</scope>
    <source>
        <strain evidence="2 3">UMB1298</strain>
    </source>
</reference>
<evidence type="ECO:0000313" key="3">
    <source>
        <dbReference type="Proteomes" id="UP000234206"/>
    </source>
</evidence>
<sequence>MRTPLLWTLTLGTVLTLGLAVHRVDALTVESALPALLVSALSSLALMVAAWFAPLKGARSTAGTPLAPWDTRWNERKVQQLGAATAATLGLTWLNVLDPGMALVTGIVVALLFGFMTGRSEEEPQHEADTPDGQGA</sequence>
<protein>
    <submittedName>
        <fullName evidence="2">Uncharacterized protein</fullName>
    </submittedName>
</protein>
<dbReference type="RefSeq" id="WP_070705850.1">
    <property type="nucleotide sequence ID" value="NZ_JBHLVH010000027.1"/>
</dbReference>
<name>A0A2I1PCF0_9MICO</name>
<accession>A0A2I1PCF0</accession>
<organism evidence="2 3">
    <name type="scientific">Kytococcus schroeteri</name>
    <dbReference type="NCBI Taxonomy" id="138300"/>
    <lineage>
        <taxon>Bacteria</taxon>
        <taxon>Bacillati</taxon>
        <taxon>Actinomycetota</taxon>
        <taxon>Actinomycetes</taxon>
        <taxon>Micrococcales</taxon>
        <taxon>Kytococcaceae</taxon>
        <taxon>Kytococcus</taxon>
    </lineage>
</organism>
<keyword evidence="3" id="KW-1185">Reference proteome</keyword>
<comment type="caution">
    <text evidence="2">The sequence shown here is derived from an EMBL/GenBank/DDBJ whole genome shotgun (WGS) entry which is preliminary data.</text>
</comment>
<evidence type="ECO:0000313" key="2">
    <source>
        <dbReference type="EMBL" id="PKZ42303.1"/>
    </source>
</evidence>
<proteinExistence type="predicted"/>
<dbReference type="AlphaFoldDB" id="A0A2I1PCF0"/>
<keyword evidence="1" id="KW-1133">Transmembrane helix</keyword>
<feature type="transmembrane region" description="Helical" evidence="1">
    <location>
        <begin position="36"/>
        <end position="57"/>
    </location>
</feature>
<gene>
    <name evidence="2" type="ORF">CYJ76_03150</name>
</gene>
<keyword evidence="1" id="KW-0812">Transmembrane</keyword>
<dbReference type="Proteomes" id="UP000234206">
    <property type="component" value="Unassembled WGS sequence"/>
</dbReference>
<feature type="transmembrane region" description="Helical" evidence="1">
    <location>
        <begin position="100"/>
        <end position="118"/>
    </location>
</feature>